<accession>A0ABN7UFW0</accession>
<sequence length="781" mass="89955">RTNKTSNLPHYMTTKRKRNSNPTVPVLVPGTKSEPTVSAHSNKERQGRRRRRGLPRKFDNFSSKLAESSDVEELEIRRLEKKLGIKAGGKLTKAFAEDGLDDLLEGFEIGSKRSKSSSFLKASSSVQIKDNDNFETEELEHFEDFSLMDELNEDEGNFRVKEFDNVSAKFTKVDSVPEFLNTPELHEHVTKVDTDTYLPPHIRDKIATLDVSETDKIKSEQQIRLQRQLQGLLNRLSESNIENIIMSIKELYDKHIRHDVVSTLTKLVLNMISSKTVLLDQFVILYAAFVAALYKTIGIDFYVHGIFFLFIKGANFVQALVEEFEGFHSQFNRSKDTKDIDYNGGKECINLVVLISELYNFRVVSCILIYDIIRVFVIDLTDLNVELLLKIIRSYQLKQDDPSSLKEIIQQVQIEINKKDPNSFGSRTKFMIETIMNLKNNRLKQQSLVINTECILRMKKFLANLGKRIHVQAIEALKVSLDDIRSIDTKGMLMFLFSLHNHYLTFFTLKGKWWLVGSSWTANMTDNQSTSIARHPAVSEVLLNLAKQQKMNTDVRRSIFVVLMSSEDYIDAFERLLKLGLKEVQAREIPRVLLHCCGNENTHNPYYSLIAQRLCDYDHSFKVTFKYCLWDFLRECGESDVGGIMLKSMPVKNTSEKISLRRIVNLTKLFAWLIVNEGLSVISLKTVTFTKLQSQSRLFFQLFFSNIILTQNTNKRNPQLLAKIFINAVHDPTLAQGIMFFLHHFVKAGDILEEEEKDIVEWGCDVIKKVIRRSLSTEKIL</sequence>
<dbReference type="SUPFAM" id="SSF48371">
    <property type="entry name" value="ARM repeat"/>
    <property type="match status" value="1"/>
</dbReference>
<dbReference type="SMART" id="SM00544">
    <property type="entry name" value="MA3"/>
    <property type="match status" value="1"/>
</dbReference>
<feature type="compositionally biased region" description="Basic residues" evidence="4">
    <location>
        <begin position="46"/>
        <end position="55"/>
    </location>
</feature>
<dbReference type="Pfam" id="PF02854">
    <property type="entry name" value="MIF4G"/>
    <property type="match status" value="1"/>
</dbReference>
<dbReference type="PROSITE" id="PS51366">
    <property type="entry name" value="MI"/>
    <property type="match status" value="1"/>
</dbReference>
<dbReference type="SMART" id="SM00543">
    <property type="entry name" value="MIF4G"/>
    <property type="match status" value="1"/>
</dbReference>
<dbReference type="InterPro" id="IPR016024">
    <property type="entry name" value="ARM-type_fold"/>
</dbReference>
<dbReference type="Gene3D" id="1.25.40.180">
    <property type="match status" value="1"/>
</dbReference>
<feature type="domain" description="MI" evidence="6">
    <location>
        <begin position="554"/>
        <end position="689"/>
    </location>
</feature>
<feature type="region of interest" description="Disordered" evidence="4">
    <location>
        <begin position="1"/>
        <end position="59"/>
    </location>
</feature>
<dbReference type="PANTHER" id="PTHR18034:SF4">
    <property type="entry name" value="NUCLEOLAR MIF4G DOMAIN-CONTAINING PROTEIN 1"/>
    <property type="match status" value="1"/>
</dbReference>
<dbReference type="EMBL" id="CAJVQB010002090">
    <property type="protein sequence ID" value="CAG8561932.1"/>
    <property type="molecule type" value="Genomic_DNA"/>
</dbReference>
<dbReference type="Pfam" id="PF02847">
    <property type="entry name" value="MA3"/>
    <property type="match status" value="1"/>
</dbReference>
<keyword evidence="5" id="KW-0472">Membrane</keyword>
<comment type="similarity">
    <text evidence="2">Belongs to the CWC22 family.</text>
</comment>
<dbReference type="Proteomes" id="UP000789901">
    <property type="component" value="Unassembled WGS sequence"/>
</dbReference>
<feature type="transmembrane region" description="Helical" evidence="5">
    <location>
        <begin position="277"/>
        <end position="294"/>
    </location>
</feature>
<evidence type="ECO:0000313" key="8">
    <source>
        <dbReference type="Proteomes" id="UP000789901"/>
    </source>
</evidence>
<evidence type="ECO:0000256" key="4">
    <source>
        <dbReference type="SAM" id="MobiDB-lite"/>
    </source>
</evidence>
<keyword evidence="5" id="KW-0812">Transmembrane</keyword>
<evidence type="ECO:0000256" key="5">
    <source>
        <dbReference type="SAM" id="Phobius"/>
    </source>
</evidence>
<protein>
    <submittedName>
        <fullName evidence="7">29116_t:CDS:1</fullName>
    </submittedName>
</protein>
<dbReference type="InterPro" id="IPR050781">
    <property type="entry name" value="CWC22_splicing_factor"/>
</dbReference>
<evidence type="ECO:0000256" key="1">
    <source>
        <dbReference type="ARBA" id="ARBA00004604"/>
    </source>
</evidence>
<evidence type="ECO:0000256" key="2">
    <source>
        <dbReference type="ARBA" id="ARBA00006856"/>
    </source>
</evidence>
<comment type="subcellular location">
    <subcellularLocation>
        <location evidence="1">Nucleus</location>
        <location evidence="1">Nucleolus</location>
    </subcellularLocation>
</comment>
<reference evidence="7 8" key="1">
    <citation type="submission" date="2021-06" db="EMBL/GenBank/DDBJ databases">
        <authorList>
            <person name="Kallberg Y."/>
            <person name="Tangrot J."/>
            <person name="Rosling A."/>
        </authorList>
    </citation>
    <scope>NUCLEOTIDE SEQUENCE [LARGE SCALE GENOMIC DNA]</scope>
    <source>
        <strain evidence="7 8">120-4 pot B 10/14</strain>
    </source>
</reference>
<keyword evidence="3" id="KW-0539">Nucleus</keyword>
<evidence type="ECO:0000259" key="6">
    <source>
        <dbReference type="PROSITE" id="PS51366"/>
    </source>
</evidence>
<name>A0ABN7UFW0_GIGMA</name>
<feature type="non-terminal residue" evidence="7">
    <location>
        <position position="1"/>
    </location>
</feature>
<dbReference type="PANTHER" id="PTHR18034">
    <property type="entry name" value="CELL CYCLE CONTROL PROTEIN CWF22-RELATED"/>
    <property type="match status" value="1"/>
</dbReference>
<dbReference type="InterPro" id="IPR003891">
    <property type="entry name" value="Initiation_fac_eIF4g_MI"/>
</dbReference>
<comment type="caution">
    <text evidence="7">The sequence shown here is derived from an EMBL/GenBank/DDBJ whole genome shotgun (WGS) entry which is preliminary data.</text>
</comment>
<gene>
    <name evidence="7" type="ORF">GMARGA_LOCUS5060</name>
</gene>
<evidence type="ECO:0000256" key="3">
    <source>
        <dbReference type="ARBA" id="ARBA00023242"/>
    </source>
</evidence>
<dbReference type="InterPro" id="IPR003890">
    <property type="entry name" value="MIF4G-like_typ-3"/>
</dbReference>
<keyword evidence="5" id="KW-1133">Transmembrane helix</keyword>
<evidence type="ECO:0000313" key="7">
    <source>
        <dbReference type="EMBL" id="CAG8561932.1"/>
    </source>
</evidence>
<organism evidence="7 8">
    <name type="scientific">Gigaspora margarita</name>
    <dbReference type="NCBI Taxonomy" id="4874"/>
    <lineage>
        <taxon>Eukaryota</taxon>
        <taxon>Fungi</taxon>
        <taxon>Fungi incertae sedis</taxon>
        <taxon>Mucoromycota</taxon>
        <taxon>Glomeromycotina</taxon>
        <taxon>Glomeromycetes</taxon>
        <taxon>Diversisporales</taxon>
        <taxon>Gigasporaceae</taxon>
        <taxon>Gigaspora</taxon>
    </lineage>
</organism>
<keyword evidence="8" id="KW-1185">Reference proteome</keyword>
<proteinExistence type="inferred from homology"/>